<feature type="compositionally biased region" description="Low complexity" evidence="5">
    <location>
        <begin position="1678"/>
        <end position="1698"/>
    </location>
</feature>
<dbReference type="PANTHER" id="PTHR24161">
    <property type="entry name" value="ANK_REP_REGION DOMAIN-CONTAINING PROTEIN-RELATED"/>
    <property type="match status" value="1"/>
</dbReference>
<sequence>MASAQQGLELLAPLDYTPDKTSINIDIIAVPGLGADPSRSFGSETPGGFNWLKNESEGIRSDIPGARVLLYHYESRWLGAEAKQQTLYNVASLLLDSLVEKRKGGDGAEATRPIVFLAHSMGGLVVAKALTLAAAHPENIDHMRIFECFAGGIFFGTPFRGSSAQARAVLLATFLEKVGRGIPTQMMQLLEPGRDSLEELRRDFVSLSLREPRANLACIYEQAKTNYLQEKVSQWVPKGYFKVGPEEIVVTEESATIDGAVVRGVNCNHRQLNRFDNAKDGRYEITRHHLKDIVKHAQLVVKARLRASRQSVVDDNTFSRLSDSLNVVNFQLKRKAVENLSGDSTWILQEQKYLLWSAQTGINQPATYPSLWVSGDEGLGKSKAALAVVDDIRKREVNNHIPGTKNIMAAYFFCDPTPDCSTAENLLKSLIWQLILKRRSLAQYVKTFAGQDPSKTRGGGGSGTEGQFSLSKLWKGLTEMLRDPSVHEVYFVLSNIHYLSVDHLSTAAFLEAISEILSTQPGSDDPLRDKVRWMFLSRERPNIGTVLQEGFYPGALRIDLNDGAMSNLRRQHLRSYTRDEVKSLALEKGYSLALQYFVFSSLEKRAESNTLWVEVVCRLLGELPTNFASVRKKLELLPQDPKTLINRTWTEELQDVEKEDLETIKEILRTLVIGYEDPTLSELAVLAELDIDLDGDSAEIEEKVLEHIRACGPLLRVYDTDSWDENIGYRRVTRVTFIHPLARDALLTPELSTLIGLADDNEKLEVKWQHGIVGLRCFSYMISELGTTEDANVSLQRTEPTAEDQAEAEIDELFPEDEDDSEEDDLAKYALEYPLKYWLRHGYEATPDFVETLDIKQGFWSLDSSSRRRWWGSYAQKELNGELKGMTALHVASYFGLLPLVDSLLADGHEDEIHRLDSWANQPLHWAAARGHIKVCERLMQRGSDINNGRETRQWTPLHMAASEDQVDVMYLLIQEHADINALAEEFGTALSLALVMRQTKAAELLLDYGADATLAGTDSEPPLAVAALQGYETLVDKLLRLGAAANLTSKEYGSALAAAASAGNLTIVNKLLTLDTDWASRQRALEEASSAGFANVVHALLGSSAGLHCDKAFVSAAFYGHLAVAQSLWAYHQHYNVITPDALNTALYQATDAQQDTVVVFLLQSGANPNALGEEYGNALTASAFDGTTAILRTLIQWGAIIDTPEGYPLQTAAFNGHTEIVQILLDHGANPNAFSAKINPGTALQAACVVGNTDIVKILIAKGAHPDYGAGDFSNPLVGATSNGHGEIVELLLQARANPNVFGGRDGSTPLVNACLTLQSKYIDLLVRYGAVVDQKDPDEDTPLIVSALVGDNECVKVLLNYRADINLGGKHHGSALHAAASRGHVETCKLLLDNGAAVNKRGGPFDTVLQAAAASGSSECVKLILANKKVDINAQGGQHFTALHAAAVQEDDGALRQLLARGAKVNITPPKSGPQGTRGTPLHAAAFVGCNRNARLLLEAGADPNLVAGKHGTVLQVAALKCDSALCALLIADGAKVNSKPSGKYGSALTAAVAREDDMYDQYRHEVINLLLAQEGIPPTVFRPALEMALKLGRKEDFKLILASMKTAASNLKNVKNFPNIKSMLAQFKKSQLAAHLAATQAKHAAQTVPDDDVNSDFGDDIINWYQDIDDGEEQQQQQQQQKNAEALEGEAGAEGARGLGGSDTSLPIRNASDNRSRGFGGGGSGGGASEQYSGAGQQDSAGSRGGAAAGGAAGVAAGGAGAAAYPYGDEGFDGGGRGGAGPAYGEGGGDASRGGVSAYGGDAGYGGVPEYGANPTYSGDAGYGGANSRGLAGNAAPEDLSSYDAYYPGGQGGVQSRGFGGEEHGEDEDVEEAEHHEDPEEEKEEEEEHHEPEEEPAEEEEQHEEEEAEEEEHEEEEAEEEEEPQQQHWWQR</sequence>
<evidence type="ECO:0000256" key="3">
    <source>
        <dbReference type="ARBA" id="ARBA00023043"/>
    </source>
</evidence>
<gene>
    <name evidence="7" type="ORF">B0H67DRAFT_607999</name>
</gene>
<evidence type="ECO:0000256" key="5">
    <source>
        <dbReference type="SAM" id="MobiDB-lite"/>
    </source>
</evidence>
<feature type="repeat" description="ANK" evidence="4">
    <location>
        <begin position="1341"/>
        <end position="1373"/>
    </location>
</feature>
<dbReference type="PANTHER" id="PTHR24161:SF85">
    <property type="entry name" value="PALMITOYLTRANSFERASE HIP14"/>
    <property type="match status" value="1"/>
</dbReference>
<feature type="repeat" description="ANK" evidence="4">
    <location>
        <begin position="919"/>
        <end position="951"/>
    </location>
</feature>
<feature type="compositionally biased region" description="Gly residues" evidence="5">
    <location>
        <begin position="1853"/>
        <end position="1863"/>
    </location>
</feature>
<feature type="repeat" description="ANK" evidence="4">
    <location>
        <begin position="1241"/>
        <end position="1273"/>
    </location>
</feature>
<keyword evidence="8" id="KW-1185">Reference proteome</keyword>
<dbReference type="SMART" id="SM00248">
    <property type="entry name" value="ANK"/>
    <property type="match status" value="17"/>
</dbReference>
<dbReference type="InterPro" id="IPR036770">
    <property type="entry name" value="Ankyrin_rpt-contain_sf"/>
</dbReference>
<evidence type="ECO:0000313" key="8">
    <source>
        <dbReference type="Proteomes" id="UP001172102"/>
    </source>
</evidence>
<evidence type="ECO:0000259" key="6">
    <source>
        <dbReference type="Pfam" id="PF24883"/>
    </source>
</evidence>
<accession>A0AA40B1G5</accession>
<dbReference type="PROSITE" id="PS50088">
    <property type="entry name" value="ANK_REPEAT"/>
    <property type="match status" value="11"/>
</dbReference>
<proteinExistence type="predicted"/>
<dbReference type="EMBL" id="JAUKUA010000002">
    <property type="protein sequence ID" value="KAK0725920.1"/>
    <property type="molecule type" value="Genomic_DNA"/>
</dbReference>
<dbReference type="PRINTS" id="PR01415">
    <property type="entry name" value="ANKYRIN"/>
</dbReference>
<feature type="repeat" description="ANK" evidence="4">
    <location>
        <begin position="1210"/>
        <end position="1238"/>
    </location>
</feature>
<keyword evidence="3 4" id="KW-0040">ANK repeat</keyword>
<feature type="compositionally biased region" description="Low complexity" evidence="5">
    <location>
        <begin position="1733"/>
        <end position="1746"/>
    </location>
</feature>
<feature type="repeat" description="ANK" evidence="4">
    <location>
        <begin position="1441"/>
        <end position="1473"/>
    </location>
</feature>
<feature type="compositionally biased region" description="Gly residues" evidence="5">
    <location>
        <begin position="1722"/>
        <end position="1732"/>
    </location>
</feature>
<feature type="region of interest" description="Disordered" evidence="5">
    <location>
        <begin position="1675"/>
        <end position="1754"/>
    </location>
</feature>
<evidence type="ECO:0000256" key="4">
    <source>
        <dbReference type="PROSITE-ProRule" id="PRU00023"/>
    </source>
</evidence>
<feature type="repeat" description="ANK" evidence="4">
    <location>
        <begin position="1308"/>
        <end position="1340"/>
    </location>
</feature>
<dbReference type="GO" id="GO:0019706">
    <property type="term" value="F:protein-cysteine S-palmitoyltransferase activity"/>
    <property type="evidence" value="ECO:0007669"/>
    <property type="project" value="UniProtKB-EC"/>
</dbReference>
<feature type="repeat" description="ANK" evidence="4">
    <location>
        <begin position="1019"/>
        <end position="1051"/>
    </location>
</feature>
<feature type="repeat" description="ANK" evidence="4">
    <location>
        <begin position="1374"/>
        <end position="1406"/>
    </location>
</feature>
<feature type="compositionally biased region" description="Acidic residues" evidence="5">
    <location>
        <begin position="1883"/>
        <end position="1928"/>
    </location>
</feature>
<protein>
    <recommendedName>
        <fullName evidence="1">protein S-acyltransferase</fullName>
        <ecNumber evidence="1">2.3.1.225</ecNumber>
    </recommendedName>
</protein>
<feature type="region of interest" description="Disordered" evidence="5">
    <location>
        <begin position="1804"/>
        <end position="1936"/>
    </location>
</feature>
<dbReference type="InterPro" id="IPR056884">
    <property type="entry name" value="NPHP3-like_N"/>
</dbReference>
<name>A0AA40B1G5_9PEZI</name>
<dbReference type="Proteomes" id="UP001172102">
    <property type="component" value="Unassembled WGS sequence"/>
</dbReference>
<feature type="repeat" description="ANK" evidence="4">
    <location>
        <begin position="953"/>
        <end position="985"/>
    </location>
</feature>
<feature type="domain" description="Nephrocystin 3-like N-terminal" evidence="6">
    <location>
        <begin position="345"/>
        <end position="499"/>
    </location>
</feature>
<dbReference type="Pfam" id="PF12796">
    <property type="entry name" value="Ank_2"/>
    <property type="match status" value="5"/>
</dbReference>
<reference evidence="7" key="1">
    <citation type="submission" date="2023-06" db="EMBL/GenBank/DDBJ databases">
        <title>Genome-scale phylogeny and comparative genomics of the fungal order Sordariales.</title>
        <authorList>
            <consortium name="Lawrence Berkeley National Laboratory"/>
            <person name="Hensen N."/>
            <person name="Bonometti L."/>
            <person name="Westerberg I."/>
            <person name="Brannstrom I.O."/>
            <person name="Guillou S."/>
            <person name="Cros-Aarteil S."/>
            <person name="Calhoun S."/>
            <person name="Haridas S."/>
            <person name="Kuo A."/>
            <person name="Mondo S."/>
            <person name="Pangilinan J."/>
            <person name="Riley R."/>
            <person name="Labutti K."/>
            <person name="Andreopoulos B."/>
            <person name="Lipzen A."/>
            <person name="Chen C."/>
            <person name="Yanf M."/>
            <person name="Daum C."/>
            <person name="Ng V."/>
            <person name="Clum A."/>
            <person name="Steindorff A."/>
            <person name="Ohm R."/>
            <person name="Martin F."/>
            <person name="Silar P."/>
            <person name="Natvig D."/>
            <person name="Lalanne C."/>
            <person name="Gautier V."/>
            <person name="Ament-Velasquez S.L."/>
            <person name="Kruys A."/>
            <person name="Hutchinson M.I."/>
            <person name="Powell A.J."/>
            <person name="Barry K."/>
            <person name="Miller A.N."/>
            <person name="Grigoriev I.V."/>
            <person name="Debuchy R."/>
            <person name="Gladieux P."/>
            <person name="Thoren M.H."/>
            <person name="Johannesson H."/>
        </authorList>
    </citation>
    <scope>NUCLEOTIDE SEQUENCE</scope>
    <source>
        <strain evidence="7">SMH4607-1</strain>
    </source>
</reference>
<organism evidence="7 8">
    <name type="scientific">Lasiosphaeris hirsuta</name>
    <dbReference type="NCBI Taxonomy" id="260670"/>
    <lineage>
        <taxon>Eukaryota</taxon>
        <taxon>Fungi</taxon>
        <taxon>Dikarya</taxon>
        <taxon>Ascomycota</taxon>
        <taxon>Pezizomycotina</taxon>
        <taxon>Sordariomycetes</taxon>
        <taxon>Sordariomycetidae</taxon>
        <taxon>Sordariales</taxon>
        <taxon>Lasiosphaeriaceae</taxon>
        <taxon>Lasiosphaeris</taxon>
    </lineage>
</organism>
<dbReference type="EC" id="2.3.1.225" evidence="1"/>
<dbReference type="Gene3D" id="3.40.50.1820">
    <property type="entry name" value="alpha/beta hydrolase"/>
    <property type="match status" value="1"/>
</dbReference>
<comment type="caution">
    <text evidence="7">The sequence shown here is derived from an EMBL/GenBank/DDBJ whole genome shotgun (WGS) entry which is preliminary data.</text>
</comment>
<evidence type="ECO:0000256" key="1">
    <source>
        <dbReference type="ARBA" id="ARBA00012210"/>
    </source>
</evidence>
<evidence type="ECO:0000313" key="7">
    <source>
        <dbReference type="EMBL" id="KAK0725920.1"/>
    </source>
</evidence>
<feature type="repeat" description="ANK" evidence="4">
    <location>
        <begin position="1480"/>
        <end position="1512"/>
    </location>
</feature>
<dbReference type="SUPFAM" id="SSF53474">
    <property type="entry name" value="alpha/beta-Hydrolases"/>
    <property type="match status" value="1"/>
</dbReference>
<dbReference type="InterPro" id="IPR002110">
    <property type="entry name" value="Ankyrin_rpt"/>
</dbReference>
<evidence type="ECO:0000256" key="2">
    <source>
        <dbReference type="ARBA" id="ARBA00022737"/>
    </source>
</evidence>
<feature type="repeat" description="ANK" evidence="4">
    <location>
        <begin position="884"/>
        <end position="908"/>
    </location>
</feature>
<dbReference type="InterPro" id="IPR029058">
    <property type="entry name" value="AB_hydrolase_fold"/>
</dbReference>
<dbReference type="Pfam" id="PF00023">
    <property type="entry name" value="Ank"/>
    <property type="match status" value="2"/>
</dbReference>
<dbReference type="Pfam" id="PF24883">
    <property type="entry name" value="NPHP3_N"/>
    <property type="match status" value="1"/>
</dbReference>
<dbReference type="Gene3D" id="1.25.40.20">
    <property type="entry name" value="Ankyrin repeat-containing domain"/>
    <property type="match status" value="4"/>
</dbReference>
<dbReference type="SUPFAM" id="SSF48403">
    <property type="entry name" value="Ankyrin repeat"/>
    <property type="match status" value="2"/>
</dbReference>
<feature type="compositionally biased region" description="Polar residues" evidence="5">
    <location>
        <begin position="1706"/>
        <end position="1717"/>
    </location>
</feature>
<dbReference type="PROSITE" id="PS50297">
    <property type="entry name" value="ANK_REP_REGION"/>
    <property type="match status" value="7"/>
</dbReference>
<feature type="compositionally biased region" description="Gly residues" evidence="5">
    <location>
        <begin position="1804"/>
        <end position="1813"/>
    </location>
</feature>
<keyword evidence="2" id="KW-0677">Repeat</keyword>